<sequence>MIAPSDYDLTHDISIHQIFDNETGLDKDFMNILQSAEVKQRIMSAPIFLIDKPDRVRLELMCKELKRWPPSLRTWHFASFKAGLHLPTERLPKCLQPNGIRTWGSNPIGLQTLGQPFGREVKSGFEGSKVPRP</sequence>
<dbReference type="AlphaFoldDB" id="A0ABD3AQB3"/>
<comment type="caution">
    <text evidence="1">The sequence shown here is derived from an EMBL/GenBank/DDBJ whole genome shotgun (WGS) entry which is preliminary data.</text>
</comment>
<protein>
    <submittedName>
        <fullName evidence="1">Uncharacterized protein</fullName>
    </submittedName>
</protein>
<gene>
    <name evidence="1" type="ORF">ACH5RR_006887</name>
</gene>
<keyword evidence="2" id="KW-1185">Reference proteome</keyword>
<dbReference type="Proteomes" id="UP001630127">
    <property type="component" value="Unassembled WGS sequence"/>
</dbReference>
<evidence type="ECO:0000313" key="2">
    <source>
        <dbReference type="Proteomes" id="UP001630127"/>
    </source>
</evidence>
<reference evidence="1 2" key="1">
    <citation type="submission" date="2024-11" db="EMBL/GenBank/DDBJ databases">
        <title>A near-complete genome assembly of Cinchona calisaya.</title>
        <authorList>
            <person name="Lian D.C."/>
            <person name="Zhao X.W."/>
            <person name="Wei L."/>
        </authorList>
    </citation>
    <scope>NUCLEOTIDE SEQUENCE [LARGE SCALE GENOMIC DNA]</scope>
    <source>
        <tissue evidence="1">Nenye</tissue>
    </source>
</reference>
<name>A0ABD3AQB3_9GENT</name>
<dbReference type="EMBL" id="JBJUIK010000003">
    <property type="protein sequence ID" value="KAL3533366.1"/>
    <property type="molecule type" value="Genomic_DNA"/>
</dbReference>
<organism evidence="1 2">
    <name type="scientific">Cinchona calisaya</name>
    <dbReference type="NCBI Taxonomy" id="153742"/>
    <lineage>
        <taxon>Eukaryota</taxon>
        <taxon>Viridiplantae</taxon>
        <taxon>Streptophyta</taxon>
        <taxon>Embryophyta</taxon>
        <taxon>Tracheophyta</taxon>
        <taxon>Spermatophyta</taxon>
        <taxon>Magnoliopsida</taxon>
        <taxon>eudicotyledons</taxon>
        <taxon>Gunneridae</taxon>
        <taxon>Pentapetalae</taxon>
        <taxon>asterids</taxon>
        <taxon>lamiids</taxon>
        <taxon>Gentianales</taxon>
        <taxon>Rubiaceae</taxon>
        <taxon>Cinchonoideae</taxon>
        <taxon>Cinchoneae</taxon>
        <taxon>Cinchona</taxon>
    </lineage>
</organism>
<evidence type="ECO:0000313" key="1">
    <source>
        <dbReference type="EMBL" id="KAL3533366.1"/>
    </source>
</evidence>
<proteinExistence type="predicted"/>
<accession>A0ABD3AQB3</accession>